<organism evidence="9 10">
    <name type="scientific">Microthyrium microscopicum</name>
    <dbReference type="NCBI Taxonomy" id="703497"/>
    <lineage>
        <taxon>Eukaryota</taxon>
        <taxon>Fungi</taxon>
        <taxon>Dikarya</taxon>
        <taxon>Ascomycota</taxon>
        <taxon>Pezizomycotina</taxon>
        <taxon>Dothideomycetes</taxon>
        <taxon>Dothideomycetes incertae sedis</taxon>
        <taxon>Microthyriales</taxon>
        <taxon>Microthyriaceae</taxon>
        <taxon>Microthyrium</taxon>
    </lineage>
</organism>
<feature type="domain" description="NADPH-dependent FMN reductase-like" evidence="8">
    <location>
        <begin position="81"/>
        <end position="225"/>
    </location>
</feature>
<dbReference type="EMBL" id="MU004243">
    <property type="protein sequence ID" value="KAF2664222.1"/>
    <property type="molecule type" value="Genomic_DNA"/>
</dbReference>
<dbReference type="Proteomes" id="UP000799302">
    <property type="component" value="Unassembled WGS sequence"/>
</dbReference>
<comment type="subunit">
    <text evidence="2">Homotetramer.</text>
</comment>
<dbReference type="NCBIfam" id="TIGR02690">
    <property type="entry name" value="resist_ArsH"/>
    <property type="match status" value="1"/>
</dbReference>
<keyword evidence="7" id="KW-0560">Oxidoreductase</keyword>
<dbReference type="PANTHER" id="PTHR43590:SF1">
    <property type="entry name" value="ARSENIC RESISTANCE PROTEIN ARSH (AFU_ORTHOLOGUE AFUA_5G15030)"/>
    <property type="match status" value="1"/>
</dbReference>
<evidence type="ECO:0000313" key="10">
    <source>
        <dbReference type="Proteomes" id="UP000799302"/>
    </source>
</evidence>
<dbReference type="SUPFAM" id="SSF52218">
    <property type="entry name" value="Flavoproteins"/>
    <property type="match status" value="1"/>
</dbReference>
<evidence type="ECO:0000256" key="1">
    <source>
        <dbReference type="ARBA" id="ARBA00001917"/>
    </source>
</evidence>
<comment type="cofactor">
    <cofactor evidence="1">
        <name>FMN</name>
        <dbReference type="ChEBI" id="CHEBI:58210"/>
    </cofactor>
</comment>
<evidence type="ECO:0000259" key="8">
    <source>
        <dbReference type="Pfam" id="PF03358"/>
    </source>
</evidence>
<keyword evidence="10" id="KW-1185">Reference proteome</keyword>
<dbReference type="PANTHER" id="PTHR43590">
    <property type="entry name" value="ARSENIC RESISTANCE PROTEIN ARSH (AFU_ORTHOLOGUE AFUA_5G15030)"/>
    <property type="match status" value="1"/>
</dbReference>
<dbReference type="AlphaFoldDB" id="A0A6A6TWN3"/>
<dbReference type="InterPro" id="IPR005025">
    <property type="entry name" value="FMN_Rdtase-like_dom"/>
</dbReference>
<accession>A0A6A6TWN3</accession>
<dbReference type="GO" id="GO:0000166">
    <property type="term" value="F:nucleotide binding"/>
    <property type="evidence" value="ECO:0007669"/>
    <property type="project" value="UniProtKB-KW"/>
</dbReference>
<dbReference type="FunFam" id="3.40.50.360:FF:000027">
    <property type="entry name" value="Arsenical resistance protein ArsH"/>
    <property type="match status" value="1"/>
</dbReference>
<dbReference type="Pfam" id="PF03358">
    <property type="entry name" value="FMN_red"/>
    <property type="match status" value="1"/>
</dbReference>
<keyword evidence="4" id="KW-0288">FMN</keyword>
<reference evidence="9" key="1">
    <citation type="journal article" date="2020" name="Stud. Mycol.">
        <title>101 Dothideomycetes genomes: a test case for predicting lifestyles and emergence of pathogens.</title>
        <authorList>
            <person name="Haridas S."/>
            <person name="Albert R."/>
            <person name="Binder M."/>
            <person name="Bloem J."/>
            <person name="Labutti K."/>
            <person name="Salamov A."/>
            <person name="Andreopoulos B."/>
            <person name="Baker S."/>
            <person name="Barry K."/>
            <person name="Bills G."/>
            <person name="Bluhm B."/>
            <person name="Cannon C."/>
            <person name="Castanera R."/>
            <person name="Culley D."/>
            <person name="Daum C."/>
            <person name="Ezra D."/>
            <person name="Gonzalez J."/>
            <person name="Henrissat B."/>
            <person name="Kuo A."/>
            <person name="Liang C."/>
            <person name="Lipzen A."/>
            <person name="Lutzoni F."/>
            <person name="Magnuson J."/>
            <person name="Mondo S."/>
            <person name="Nolan M."/>
            <person name="Ohm R."/>
            <person name="Pangilinan J."/>
            <person name="Park H.-J."/>
            <person name="Ramirez L."/>
            <person name="Alfaro M."/>
            <person name="Sun H."/>
            <person name="Tritt A."/>
            <person name="Yoshinaga Y."/>
            <person name="Zwiers L.-H."/>
            <person name="Turgeon B."/>
            <person name="Goodwin S."/>
            <person name="Spatafora J."/>
            <person name="Crous P."/>
            <person name="Grigoriev I."/>
        </authorList>
    </citation>
    <scope>NUCLEOTIDE SEQUENCE</scope>
    <source>
        <strain evidence="9">CBS 115976</strain>
    </source>
</reference>
<dbReference type="GO" id="GO:0016655">
    <property type="term" value="F:oxidoreductase activity, acting on NAD(P)H, quinone or similar compound as acceptor"/>
    <property type="evidence" value="ECO:0007669"/>
    <property type="project" value="TreeGrafter"/>
</dbReference>
<gene>
    <name evidence="9" type="ORF">BT63DRAFT_104444</name>
</gene>
<evidence type="ECO:0000256" key="6">
    <source>
        <dbReference type="ARBA" id="ARBA00022857"/>
    </source>
</evidence>
<evidence type="ECO:0000256" key="3">
    <source>
        <dbReference type="ARBA" id="ARBA00022630"/>
    </source>
</evidence>
<evidence type="ECO:0000313" key="9">
    <source>
        <dbReference type="EMBL" id="KAF2664222.1"/>
    </source>
</evidence>
<keyword evidence="6" id="KW-0521">NADP</keyword>
<dbReference type="InterPro" id="IPR029039">
    <property type="entry name" value="Flavoprotein-like_sf"/>
</dbReference>
<evidence type="ECO:0000256" key="7">
    <source>
        <dbReference type="ARBA" id="ARBA00023002"/>
    </source>
</evidence>
<name>A0A6A6TWN3_9PEZI</name>
<sequence length="301" mass="33947">MGDLNNTSAARNVILLEPDAAYSNMSLAISEQEDTYDTRIRYRPFLLSPSIAQNDWIANLELSTALQMMNAHLKTPGKERIKILVLYGSLRHRSYSRLLAYEASRILFRLGCDVRVYNPSGLPVKDDVQHNHPKVQELRELSKWSDGHCWICPEQHGNLTAVFKNQIDWIPLSTGSVRPTQGRTLAIAQVSGGSQSFNTVNSLRILGRWMRMFAIPNQSSIPKAYTQFTGENEAEGGSRLMPSDNRDRLVDCMEELVKYSIIMEPHFNLFGDRYSERVERLAKQEKLAQAAAAAKVLSSSS</sequence>
<keyword evidence="3" id="KW-0285">Flavoprotein</keyword>
<protein>
    <submittedName>
        <fullName evidence="9">Arsenate resistance ArsH</fullName>
    </submittedName>
</protein>
<dbReference type="OrthoDB" id="8300214at2759"/>
<keyword evidence="5" id="KW-0547">Nucleotide-binding</keyword>
<evidence type="ECO:0000256" key="4">
    <source>
        <dbReference type="ARBA" id="ARBA00022643"/>
    </source>
</evidence>
<evidence type="ECO:0000256" key="2">
    <source>
        <dbReference type="ARBA" id="ARBA00011881"/>
    </source>
</evidence>
<dbReference type="Gene3D" id="3.40.50.360">
    <property type="match status" value="1"/>
</dbReference>
<proteinExistence type="predicted"/>
<evidence type="ECO:0000256" key="5">
    <source>
        <dbReference type="ARBA" id="ARBA00022741"/>
    </source>
</evidence>
<dbReference type="InterPro" id="IPR014063">
    <property type="entry name" value="Arsenate-R_ArsH"/>
</dbReference>